<organism evidence="1 2">
    <name type="scientific">Streptomyces pathocidini</name>
    <dbReference type="NCBI Taxonomy" id="1650571"/>
    <lineage>
        <taxon>Bacteria</taxon>
        <taxon>Bacillati</taxon>
        <taxon>Actinomycetota</taxon>
        <taxon>Actinomycetes</taxon>
        <taxon>Kitasatosporales</taxon>
        <taxon>Streptomycetaceae</taxon>
        <taxon>Streptomyces</taxon>
    </lineage>
</organism>
<accession>A0ABW7USD0</accession>
<comment type="caution">
    <text evidence="1">The sequence shown here is derived from an EMBL/GenBank/DDBJ whole genome shotgun (WGS) entry which is preliminary data.</text>
</comment>
<name>A0ABW7USD0_9ACTN</name>
<reference evidence="1 2" key="1">
    <citation type="submission" date="2024-10" db="EMBL/GenBank/DDBJ databases">
        <title>The Natural Products Discovery Center: Release of the First 8490 Sequenced Strains for Exploring Actinobacteria Biosynthetic Diversity.</title>
        <authorList>
            <person name="Kalkreuter E."/>
            <person name="Kautsar S.A."/>
            <person name="Yang D."/>
            <person name="Bader C.D."/>
            <person name="Teijaro C.N."/>
            <person name="Fluegel L."/>
            <person name="Davis C.M."/>
            <person name="Simpson J.R."/>
            <person name="Lauterbach L."/>
            <person name="Steele A.D."/>
            <person name="Gui C."/>
            <person name="Meng S."/>
            <person name="Li G."/>
            <person name="Viehrig K."/>
            <person name="Ye F."/>
            <person name="Su P."/>
            <person name="Kiefer A.F."/>
            <person name="Nichols A."/>
            <person name="Cepeda A.J."/>
            <person name="Yan W."/>
            <person name="Fan B."/>
            <person name="Jiang Y."/>
            <person name="Adhikari A."/>
            <person name="Zheng C.-J."/>
            <person name="Schuster L."/>
            <person name="Cowan T.M."/>
            <person name="Smanski M.J."/>
            <person name="Chevrette M.G."/>
            <person name="De Carvalho L.P.S."/>
            <person name="Shen B."/>
        </authorList>
    </citation>
    <scope>NUCLEOTIDE SEQUENCE [LARGE SCALE GENOMIC DNA]</scope>
    <source>
        <strain evidence="1 2">NPDC020327</strain>
    </source>
</reference>
<sequence length="89" mass="9512">MSSAPASARRTATHAAWAALLVLDQGGDDGAAAAQIAATGEVLDALAKTSSLHTRDELRQAAWEFERASRSHTRAEFRYAQVCAGRRET</sequence>
<evidence type="ECO:0000313" key="2">
    <source>
        <dbReference type="Proteomes" id="UP001611548"/>
    </source>
</evidence>
<dbReference type="Proteomes" id="UP001611548">
    <property type="component" value="Unassembled WGS sequence"/>
</dbReference>
<dbReference type="EMBL" id="JBIRWE010000003">
    <property type="protein sequence ID" value="MFI1964626.1"/>
    <property type="molecule type" value="Genomic_DNA"/>
</dbReference>
<proteinExistence type="predicted"/>
<dbReference type="RefSeq" id="WP_055472682.1">
    <property type="nucleotide sequence ID" value="NZ_JBIRWE010000003.1"/>
</dbReference>
<evidence type="ECO:0000313" key="1">
    <source>
        <dbReference type="EMBL" id="MFI1964626.1"/>
    </source>
</evidence>
<protein>
    <submittedName>
        <fullName evidence="1">Uncharacterized protein</fullName>
    </submittedName>
</protein>
<keyword evidence="2" id="KW-1185">Reference proteome</keyword>
<gene>
    <name evidence="1" type="ORF">ACH429_10975</name>
</gene>